<evidence type="ECO:0000256" key="1">
    <source>
        <dbReference type="ARBA" id="ARBA00004613"/>
    </source>
</evidence>
<dbReference type="PANTHER" id="PTHR12015:SF111">
    <property type="entry name" value="C-C MOTIF CHEMOKINE 17"/>
    <property type="match status" value="1"/>
</dbReference>
<reference evidence="10" key="3">
    <citation type="submission" date="2020-05" db="EMBL/GenBank/DDBJ databases">
        <title>Electrophorus electricus (electric eel) genome, fEleEle1, primary haplotype.</title>
        <authorList>
            <person name="Myers G."/>
            <person name="Meyer A."/>
            <person name="Fedrigo O."/>
            <person name="Formenti G."/>
            <person name="Rhie A."/>
            <person name="Tracey A."/>
            <person name="Sims Y."/>
            <person name="Jarvis E.D."/>
        </authorList>
    </citation>
    <scope>NUCLEOTIDE SEQUENCE [LARGE SCALE GENOMIC DNA]</scope>
</reference>
<evidence type="ECO:0000313" key="10">
    <source>
        <dbReference type="Ensembl" id="ENSEEEP00000024085.2"/>
    </source>
</evidence>
<comment type="subcellular location">
    <subcellularLocation>
        <location evidence="1">Secreted</location>
    </subcellularLocation>
</comment>
<evidence type="ECO:0000313" key="11">
    <source>
        <dbReference type="Proteomes" id="UP000314983"/>
    </source>
</evidence>
<dbReference type="AlphaFoldDB" id="A0A4W4FIY8"/>
<name>A0A4W4FIY8_ELEEL</name>
<dbReference type="Ensembl" id="ENSEEET00000024357.2">
    <property type="protein sequence ID" value="ENSEEEP00000024085.2"/>
    <property type="gene ID" value="ENSEEEG00000011681.2"/>
</dbReference>
<dbReference type="GO" id="GO:0006955">
    <property type="term" value="P:immune response"/>
    <property type="evidence" value="ECO:0007669"/>
    <property type="project" value="InterPro"/>
</dbReference>
<evidence type="ECO:0000259" key="9">
    <source>
        <dbReference type="SMART" id="SM00199"/>
    </source>
</evidence>
<keyword evidence="11" id="KW-1185">Reference proteome</keyword>
<reference evidence="11" key="1">
    <citation type="journal article" date="2014" name="Science">
        <title>Nonhuman genetics. Genomic basis for the convergent evolution of electric organs.</title>
        <authorList>
            <person name="Gallant J.R."/>
            <person name="Traeger L.L."/>
            <person name="Volkening J.D."/>
            <person name="Moffett H."/>
            <person name="Chen P.H."/>
            <person name="Novina C.D."/>
            <person name="Phillips G.N.Jr."/>
            <person name="Anand R."/>
            <person name="Wells G.B."/>
            <person name="Pinch M."/>
            <person name="Guth R."/>
            <person name="Unguez G.A."/>
            <person name="Albert J.S."/>
            <person name="Zakon H.H."/>
            <person name="Samanta M.P."/>
            <person name="Sussman M.R."/>
        </authorList>
    </citation>
    <scope>NUCLEOTIDE SEQUENCE [LARGE SCALE GENOMIC DNA]</scope>
</reference>
<dbReference type="GO" id="GO:0006954">
    <property type="term" value="P:inflammatory response"/>
    <property type="evidence" value="ECO:0007669"/>
    <property type="project" value="UniProtKB-KW"/>
</dbReference>
<gene>
    <name evidence="10" type="primary">LOC113588275</name>
</gene>
<keyword evidence="6" id="KW-0395">Inflammatory response</keyword>
<reference evidence="11" key="2">
    <citation type="journal article" date="2017" name="Sci. Adv.">
        <title>A tail of two voltages: Proteomic comparison of the three electric organs of the electric eel.</title>
        <authorList>
            <person name="Traeger L.L."/>
            <person name="Sabat G."/>
            <person name="Barrett-Wilt G.A."/>
            <person name="Wells G.B."/>
            <person name="Sussman M.R."/>
        </authorList>
    </citation>
    <scope>NUCLEOTIDE SEQUENCE [LARGE SCALE GENOMIC DNA]</scope>
</reference>
<keyword evidence="4" id="KW-0964">Secreted</keyword>
<evidence type="ECO:0000256" key="8">
    <source>
        <dbReference type="SAM" id="SignalP"/>
    </source>
</evidence>
<dbReference type="SUPFAM" id="SSF54117">
    <property type="entry name" value="Interleukin 8-like chemokines"/>
    <property type="match status" value="1"/>
</dbReference>
<dbReference type="SMART" id="SM00199">
    <property type="entry name" value="SCY"/>
    <property type="match status" value="1"/>
</dbReference>
<feature type="domain" description="Chemokine interleukin-8-like" evidence="9">
    <location>
        <begin position="31"/>
        <end position="90"/>
    </location>
</feature>
<accession>A0A4W4FIY8</accession>
<keyword evidence="3" id="KW-0202">Cytokine</keyword>
<reference evidence="10" key="4">
    <citation type="submission" date="2025-08" db="UniProtKB">
        <authorList>
            <consortium name="Ensembl"/>
        </authorList>
    </citation>
    <scope>IDENTIFICATION</scope>
</reference>
<dbReference type="OMA" id="NVRICAN"/>
<organism evidence="10 11">
    <name type="scientific">Electrophorus electricus</name>
    <name type="common">Electric eel</name>
    <name type="synonym">Gymnotus electricus</name>
    <dbReference type="NCBI Taxonomy" id="8005"/>
    <lineage>
        <taxon>Eukaryota</taxon>
        <taxon>Metazoa</taxon>
        <taxon>Chordata</taxon>
        <taxon>Craniata</taxon>
        <taxon>Vertebrata</taxon>
        <taxon>Euteleostomi</taxon>
        <taxon>Actinopterygii</taxon>
        <taxon>Neopterygii</taxon>
        <taxon>Teleostei</taxon>
        <taxon>Ostariophysi</taxon>
        <taxon>Gymnotiformes</taxon>
        <taxon>Gymnotoidei</taxon>
        <taxon>Gymnotidae</taxon>
        <taxon>Electrophorus</taxon>
    </lineage>
</organism>
<evidence type="ECO:0000256" key="4">
    <source>
        <dbReference type="ARBA" id="ARBA00022525"/>
    </source>
</evidence>
<reference evidence="10" key="5">
    <citation type="submission" date="2025-09" db="UniProtKB">
        <authorList>
            <consortium name="Ensembl"/>
        </authorList>
    </citation>
    <scope>IDENTIFICATION</scope>
</reference>
<dbReference type="InterPro" id="IPR039809">
    <property type="entry name" value="Chemokine_b/g/d"/>
</dbReference>
<feature type="region of interest" description="Disordered" evidence="7">
    <location>
        <begin position="95"/>
        <end position="119"/>
    </location>
</feature>
<evidence type="ECO:0000256" key="2">
    <source>
        <dbReference type="ARBA" id="ARBA00022500"/>
    </source>
</evidence>
<sequence>MNASPALRCSATLLLLILVSTSTLRGTPPGPASCCLKTSNTKIQMKLLQRYVLQKKPLCNLKAIRFITVKNTTVCSDPFSPWAIRAREYLDRKQLEQPRGTSLRTPAKRPGEQSLSTVTNRTLLQV</sequence>
<proteinExistence type="predicted"/>
<protein>
    <recommendedName>
        <fullName evidence="9">Chemokine interleukin-8-like domain-containing protein</fullName>
    </recommendedName>
</protein>
<dbReference type="InterPro" id="IPR036048">
    <property type="entry name" value="Interleukin_8-like_sf"/>
</dbReference>
<keyword evidence="2" id="KW-0145">Chemotaxis</keyword>
<dbReference type="PANTHER" id="PTHR12015">
    <property type="entry name" value="SMALL INDUCIBLE CYTOKINE A"/>
    <property type="match status" value="1"/>
</dbReference>
<dbReference type="GO" id="GO:0008009">
    <property type="term" value="F:chemokine activity"/>
    <property type="evidence" value="ECO:0007669"/>
    <property type="project" value="InterPro"/>
</dbReference>
<dbReference type="Gene3D" id="2.40.50.40">
    <property type="match status" value="1"/>
</dbReference>
<dbReference type="GeneTree" id="ENSGT00990000208442"/>
<evidence type="ECO:0000256" key="7">
    <source>
        <dbReference type="SAM" id="MobiDB-lite"/>
    </source>
</evidence>
<evidence type="ECO:0000256" key="5">
    <source>
        <dbReference type="ARBA" id="ARBA00022729"/>
    </source>
</evidence>
<evidence type="ECO:0000256" key="6">
    <source>
        <dbReference type="ARBA" id="ARBA00023198"/>
    </source>
</evidence>
<keyword evidence="5 8" id="KW-0732">Signal</keyword>
<feature type="signal peptide" evidence="8">
    <location>
        <begin position="1"/>
        <end position="26"/>
    </location>
</feature>
<feature type="chain" id="PRO_5044206020" description="Chemokine interleukin-8-like domain-containing protein" evidence="8">
    <location>
        <begin position="27"/>
        <end position="126"/>
    </location>
</feature>
<dbReference type="Pfam" id="PF00048">
    <property type="entry name" value="IL8"/>
    <property type="match status" value="1"/>
</dbReference>
<dbReference type="InterPro" id="IPR001811">
    <property type="entry name" value="Chemokine_IL8-like_dom"/>
</dbReference>
<dbReference type="Proteomes" id="UP000314983">
    <property type="component" value="Chromosome 18"/>
</dbReference>
<evidence type="ECO:0000256" key="3">
    <source>
        <dbReference type="ARBA" id="ARBA00022514"/>
    </source>
</evidence>
<dbReference type="GO" id="GO:0005615">
    <property type="term" value="C:extracellular space"/>
    <property type="evidence" value="ECO:0007669"/>
    <property type="project" value="UniProtKB-KW"/>
</dbReference>